<dbReference type="Proteomes" id="UP000584325">
    <property type="component" value="Unassembled WGS sequence"/>
</dbReference>
<gene>
    <name evidence="2" type="ORF">FHS02_000889</name>
</gene>
<dbReference type="EMBL" id="JACHXS010000001">
    <property type="protein sequence ID" value="MBB3220102.1"/>
    <property type="molecule type" value="Genomic_DNA"/>
</dbReference>
<accession>A0A7W5E8F3</accession>
<dbReference type="RefSeq" id="WP_175424734.1">
    <property type="nucleotide sequence ID" value="NZ_CP040017.1"/>
</dbReference>
<dbReference type="AlphaFoldDB" id="A0A7W5E8F3"/>
<feature type="transmembrane region" description="Helical" evidence="1">
    <location>
        <begin position="15"/>
        <end position="37"/>
    </location>
</feature>
<keyword evidence="1" id="KW-0472">Membrane</keyword>
<keyword evidence="1" id="KW-1133">Transmembrane helix</keyword>
<sequence length="54" mass="5572">MSAAVAGPGLSFGVVPWWAVALALLFSGRVGIVFGAMPARQAARLDPIGALRYD</sequence>
<protein>
    <submittedName>
        <fullName evidence="2">ABC-type antimicrobial peptide transport system permease subunit</fullName>
    </submittedName>
</protein>
<evidence type="ECO:0000313" key="2">
    <source>
        <dbReference type="EMBL" id="MBB3220102.1"/>
    </source>
</evidence>
<name>A0A7W5E8F3_9BURK</name>
<proteinExistence type="predicted"/>
<evidence type="ECO:0000256" key="1">
    <source>
        <dbReference type="SAM" id="Phobius"/>
    </source>
</evidence>
<keyword evidence="1" id="KW-0812">Transmembrane</keyword>
<comment type="caution">
    <text evidence="2">The sequence shown here is derived from an EMBL/GenBank/DDBJ whole genome shotgun (WGS) entry which is preliminary data.</text>
</comment>
<organism evidence="2 3">
    <name type="scientific">Pseudoduganella umbonata</name>
    <dbReference type="NCBI Taxonomy" id="864828"/>
    <lineage>
        <taxon>Bacteria</taxon>
        <taxon>Pseudomonadati</taxon>
        <taxon>Pseudomonadota</taxon>
        <taxon>Betaproteobacteria</taxon>
        <taxon>Burkholderiales</taxon>
        <taxon>Oxalobacteraceae</taxon>
        <taxon>Telluria group</taxon>
        <taxon>Pseudoduganella</taxon>
    </lineage>
</organism>
<reference evidence="2 3" key="1">
    <citation type="submission" date="2020-08" db="EMBL/GenBank/DDBJ databases">
        <title>Genomic Encyclopedia of Type Strains, Phase III (KMG-III): the genomes of soil and plant-associated and newly described type strains.</title>
        <authorList>
            <person name="Whitman W."/>
        </authorList>
    </citation>
    <scope>NUCLEOTIDE SEQUENCE [LARGE SCALE GENOMIC DNA]</scope>
    <source>
        <strain evidence="2 3">CECT 7753</strain>
    </source>
</reference>
<evidence type="ECO:0000313" key="3">
    <source>
        <dbReference type="Proteomes" id="UP000584325"/>
    </source>
</evidence>